<keyword evidence="3" id="KW-1185">Reference proteome</keyword>
<dbReference type="AlphaFoldDB" id="A0AAD9C4B5"/>
<name>A0AAD9C4B5_DISEL</name>
<evidence type="ECO:0000313" key="3">
    <source>
        <dbReference type="Proteomes" id="UP001228049"/>
    </source>
</evidence>
<evidence type="ECO:0000256" key="1">
    <source>
        <dbReference type="SAM" id="MobiDB-lite"/>
    </source>
</evidence>
<feature type="region of interest" description="Disordered" evidence="1">
    <location>
        <begin position="22"/>
        <end position="43"/>
    </location>
</feature>
<organism evidence="2 3">
    <name type="scientific">Dissostichus eleginoides</name>
    <name type="common">Patagonian toothfish</name>
    <name type="synonym">Dissostichus amissus</name>
    <dbReference type="NCBI Taxonomy" id="100907"/>
    <lineage>
        <taxon>Eukaryota</taxon>
        <taxon>Metazoa</taxon>
        <taxon>Chordata</taxon>
        <taxon>Craniata</taxon>
        <taxon>Vertebrata</taxon>
        <taxon>Euteleostomi</taxon>
        <taxon>Actinopterygii</taxon>
        <taxon>Neopterygii</taxon>
        <taxon>Teleostei</taxon>
        <taxon>Neoteleostei</taxon>
        <taxon>Acanthomorphata</taxon>
        <taxon>Eupercaria</taxon>
        <taxon>Perciformes</taxon>
        <taxon>Notothenioidei</taxon>
        <taxon>Nototheniidae</taxon>
        <taxon>Dissostichus</taxon>
    </lineage>
</organism>
<dbReference type="Proteomes" id="UP001228049">
    <property type="component" value="Unassembled WGS sequence"/>
</dbReference>
<protein>
    <submittedName>
        <fullName evidence="2">Glutamyl-tRNA reductase</fullName>
    </submittedName>
</protein>
<evidence type="ECO:0000313" key="2">
    <source>
        <dbReference type="EMBL" id="KAK1895737.1"/>
    </source>
</evidence>
<gene>
    <name evidence="2" type="ORF">KUDE01_021188</name>
</gene>
<feature type="region of interest" description="Disordered" evidence="1">
    <location>
        <begin position="86"/>
        <end position="107"/>
    </location>
</feature>
<sequence length="107" mass="11611">MPDLQRFSFPYHSMNPLLEANTHIHHQSAAPSHPDSPSGLLPDTLLGGPDAASFLCWGIIRGLIIWGLTSPHPPLTSITTACTITARHRTPPPPWRSETTWAPTSAS</sequence>
<dbReference type="EMBL" id="JASDAP010000010">
    <property type="protein sequence ID" value="KAK1895737.1"/>
    <property type="molecule type" value="Genomic_DNA"/>
</dbReference>
<accession>A0AAD9C4B5</accession>
<reference evidence="2" key="1">
    <citation type="submission" date="2023-04" db="EMBL/GenBank/DDBJ databases">
        <title>Chromosome-level genome of Chaenocephalus aceratus.</title>
        <authorList>
            <person name="Park H."/>
        </authorList>
    </citation>
    <scope>NUCLEOTIDE SEQUENCE</scope>
    <source>
        <strain evidence="2">DE</strain>
        <tissue evidence="2">Muscle</tissue>
    </source>
</reference>
<feature type="compositionally biased region" description="Polar residues" evidence="1">
    <location>
        <begin position="97"/>
        <end position="107"/>
    </location>
</feature>
<comment type="caution">
    <text evidence="2">The sequence shown here is derived from an EMBL/GenBank/DDBJ whole genome shotgun (WGS) entry which is preliminary data.</text>
</comment>
<proteinExistence type="predicted"/>